<dbReference type="InterPro" id="IPR027417">
    <property type="entry name" value="P-loop_NTPase"/>
</dbReference>
<evidence type="ECO:0000313" key="2">
    <source>
        <dbReference type="EMBL" id="AUG29117.1"/>
    </source>
</evidence>
<dbReference type="SUPFAM" id="SSF52540">
    <property type="entry name" value="P-loop containing nucleoside triphosphate hydrolases"/>
    <property type="match status" value="1"/>
</dbReference>
<dbReference type="EMBL" id="CP025299">
    <property type="protein sequence ID" value="AUG29117.1"/>
    <property type="molecule type" value="Genomic_DNA"/>
</dbReference>
<dbReference type="InterPro" id="IPR051396">
    <property type="entry name" value="Bact_Antivir_Def_Nuclease"/>
</dbReference>
<proteinExistence type="predicted"/>
<dbReference type="PANTHER" id="PTHR43581">
    <property type="entry name" value="ATP/GTP PHOSPHATASE"/>
    <property type="match status" value="1"/>
</dbReference>
<evidence type="ECO:0000256" key="1">
    <source>
        <dbReference type="SAM" id="MobiDB-lite"/>
    </source>
</evidence>
<evidence type="ECO:0008006" key="4">
    <source>
        <dbReference type="Google" id="ProtNLM"/>
    </source>
</evidence>
<reference evidence="2 3" key="1">
    <citation type="submission" date="2017-12" db="EMBL/GenBank/DDBJ databases">
        <title>Isolation and characterization of estrogens degradatiion strain Microbacterium hominis SJTG1.</title>
        <authorList>
            <person name="Xiong W."/>
            <person name="Yin C."/>
            <person name="Zheng D."/>
            <person name="Liang R."/>
        </authorList>
    </citation>
    <scope>NUCLEOTIDE SEQUENCE [LARGE SCALE GENOMIC DNA]</scope>
    <source>
        <strain evidence="2 3">SJTG1</strain>
    </source>
</reference>
<feature type="compositionally biased region" description="Basic and acidic residues" evidence="1">
    <location>
        <begin position="802"/>
        <end position="815"/>
    </location>
</feature>
<feature type="region of interest" description="Disordered" evidence="1">
    <location>
        <begin position="773"/>
        <end position="815"/>
    </location>
</feature>
<accession>A0A2K9DI06</accession>
<dbReference type="RefSeq" id="WP_101305932.1">
    <property type="nucleotide sequence ID" value="NZ_CP025299.1"/>
</dbReference>
<organism evidence="2 3">
    <name type="scientific">Microbacterium hominis</name>
    <dbReference type="NCBI Taxonomy" id="162426"/>
    <lineage>
        <taxon>Bacteria</taxon>
        <taxon>Bacillati</taxon>
        <taxon>Actinomycetota</taxon>
        <taxon>Actinomycetes</taxon>
        <taxon>Micrococcales</taxon>
        <taxon>Microbacteriaceae</taxon>
        <taxon>Microbacterium</taxon>
    </lineage>
</organism>
<dbReference type="PANTHER" id="PTHR43581:SF3">
    <property type="entry name" value="AAA+ ATPASE DOMAIN-CONTAINING PROTEIN"/>
    <property type="match status" value="1"/>
</dbReference>
<dbReference type="KEGG" id="mhos:CXR34_06295"/>
<evidence type="ECO:0000313" key="3">
    <source>
        <dbReference type="Proteomes" id="UP000233276"/>
    </source>
</evidence>
<dbReference type="AlphaFoldDB" id="A0A2K9DI06"/>
<name>A0A2K9DI06_9MICO</name>
<dbReference type="Gene3D" id="3.40.50.300">
    <property type="entry name" value="P-loop containing nucleotide triphosphate hydrolases"/>
    <property type="match status" value="1"/>
</dbReference>
<protein>
    <recommendedName>
        <fullName evidence="4">AAA family ATPase</fullName>
    </recommendedName>
</protein>
<dbReference type="Proteomes" id="UP000233276">
    <property type="component" value="Chromosome"/>
</dbReference>
<sequence length="815" mass="89647">MRLVKVDVRFFRSFNYDFELKSRPDSQAEAWEDTVPAWYPFVRVPIEKDITAIVGANEAGKSQLLIAIKAALTGTPIERSDFCRYSELYSVKAGEIRRPEFGGTFALDDGEDPGIAALAGVREFTLYRPGADSPFLVIDGARVEIGTTDLQKLQKRLPTFYELQTELALPISVSIGQLAGKPASPLQDRGKRTGLLGALFGISSPGDPTVVGSVVVPALTQSVGSANAEAEKKRLAEYNLARTLLVDIANVDQSTFVDLEKAIAAEREGEVAAIVGGINAAIRENLNIQRWWTQDRDFDLLVEAREQELAFTIQDRTASKYSFGERSQGLRFFLSYFVQLTAHRLSDHVSDILLLDEPDAFLSSVGQQDLLRVLQEYAIPESGAAPSQVVYVTHSPFLIDKNAPHRIRVLDKGPDDEGTRVVRDAANNRYEPLRSSLGAYVAETAFIGGRNLFVEGAGDQILIAGIGAHLTRRSGSTDGGLNLNAVTVVAAGGADGVPYLAYLARGRDSVKPACVALLDGDQAGRHAELVLKRGEARKKRVLDDKYIIRLDLWAQTQELQLEPKVSVIEIEDLLPVAIAHRAALNYLARFTDLAEHPGVTLFTTEGILSRLDQHEGRVWDSLADAYMTAFPEEHLEKAGLAREVVSLLSIEPEADGSDALRLRFSALLSYLAEVLDDAFDEEERSRTDDRLKRAVRNFSRNYTAGIKKPDAKRVLREIEGAISDSPFGDELRTRVRALHRDFELGDAADQAVPRFDEFRERVRGFATGERIAYQDDAAQDPAGAILSEPLDERSTTRAGKKPAGEAKRDSARTRS</sequence>
<gene>
    <name evidence="2" type="ORF">CXR34_06295</name>
</gene>
<dbReference type="CDD" id="cd00267">
    <property type="entry name" value="ABC_ATPase"/>
    <property type="match status" value="1"/>
</dbReference>